<dbReference type="SUPFAM" id="SSF52540">
    <property type="entry name" value="P-loop containing nucleoside triphosphate hydrolases"/>
    <property type="match status" value="1"/>
</dbReference>
<dbReference type="InterPro" id="IPR001650">
    <property type="entry name" value="Helicase_C-like"/>
</dbReference>
<evidence type="ECO:0000256" key="5">
    <source>
        <dbReference type="ARBA" id="ARBA00022806"/>
    </source>
</evidence>
<dbReference type="GO" id="GO:0005524">
    <property type="term" value="F:ATP binding"/>
    <property type="evidence" value="ECO:0007669"/>
    <property type="project" value="UniProtKB-KW"/>
</dbReference>
<evidence type="ECO:0000256" key="1">
    <source>
        <dbReference type="ARBA" id="ARBA00008792"/>
    </source>
</evidence>
<dbReference type="GO" id="GO:0016787">
    <property type="term" value="F:hydrolase activity"/>
    <property type="evidence" value="ECO:0007669"/>
    <property type="project" value="UniProtKB-KW"/>
</dbReference>
<feature type="domain" description="Helicase ATP-binding" evidence="8">
    <location>
        <begin position="618"/>
        <end position="815"/>
    </location>
</feature>
<dbReference type="SMART" id="SM00487">
    <property type="entry name" value="DEXDc"/>
    <property type="match status" value="1"/>
</dbReference>
<dbReference type="InterPro" id="IPR014001">
    <property type="entry name" value="Helicase_ATP-bd"/>
</dbReference>
<protein>
    <recommendedName>
        <fullName evidence="2">RNA helicase</fullName>
        <ecNumber evidence="2">3.6.4.13</ecNumber>
    </recommendedName>
</protein>
<dbReference type="PANTHER" id="PTHR18934:SF91">
    <property type="entry name" value="PRE-MRNA-SPLICING FACTOR ATP-DEPENDENT RNA HELICASE PRP16"/>
    <property type="match status" value="1"/>
</dbReference>
<dbReference type="EC" id="3.6.4.13" evidence="2"/>
<keyword evidence="5 10" id="KW-0347">Helicase</keyword>
<reference evidence="10" key="1">
    <citation type="journal article" date="2017" name="Science">
        <title>Giant viruses with an expanded complement of translation system components.</title>
        <authorList>
            <person name="Schulz F."/>
            <person name="Yutin N."/>
            <person name="Ivanova N.N."/>
            <person name="Ortega D.R."/>
            <person name="Lee T.K."/>
            <person name="Vierheilig J."/>
            <person name="Daims H."/>
            <person name="Horn M."/>
            <person name="Wagner M."/>
            <person name="Jensen G.J."/>
            <person name="Kyrpides N.C."/>
            <person name="Koonin E.V."/>
            <person name="Woyke T."/>
        </authorList>
    </citation>
    <scope>NUCLEOTIDE SEQUENCE</scope>
    <source>
        <strain evidence="10">ILV1</strain>
    </source>
</reference>
<sequence>MEPYFFIKEGFKLELQNNVINKVFKNLNIEHKSILLDYLIDIIDVIAIKFGFNMDKRDEYERQFTQNNYKDAVGLLYLLLPFINENVDKSQITSLDELYIEKKENININKVAPKYKYSNLQYGRCNRNNDFATEIKFSKEHLEHNYILLLDTIKTVANKLYVNWINIRPINNSQLNTFRPLLETIKTYPIDEWNPMDKKSKYKKYQGLDISEIYNVTANYLYHEIYRIKWILYELIPKGHTYKTPLRFLDCLSLLFDIDHAIKNIKWQNLDEDIKKKLNNQWNNFIHLFEKNEGYDILNRENIAYMLKTLIVFFDRYGSNKIDDKEYVKLELNNKKEDKEEDEDDIVEDLQNLEALMNTASSLKNKPEYIYEYIRHCLYDLRSTYYAKFYLEYNKDKNEYEYKLDRDNVFYIKENYITVKNLYNYAKSLISYVNPTIKKYIQFPKYWKSLNDDEKNIIKFRINHTDDNTVMEWFNLGRYLQRLGLTPDQIKIKNIYIHTYIRKAYIHIIYEILADMGLLSEFVPDSNLSNYTLLPEKTEDRNKEIIARLGKYVIGNPEYKKNFNKSTYFLNGLSYENIVNEYKDKKMNYLDALVDPDIRISGWITTYAMDWISQIGFYHHYLNNRVIYVTGSTGVGKSTQTPKLFLYALKMLDYKNNGKIICTQPRIAPTRKNAKIIADELGVPIFKFDSQSNKEIDTNNYSVQYKYKGGGHENKEYKGLLLKITTDGTLEQQLENPVLKIMSRGENKNYGSDNVYDIVMVDEAHEHGKNMDLILTKMKYVSYYNNNIKLVIISATMDDDEPVYRRYYRDINDNRIFPLNLWIEKYNIDRINVDRRIHISPPGETTQYKITEYDRPNSNADDLVIEIINTTSSGDILLFKSGEADIKKARDYINSKTDSKIIALPFFSKMTDKKREFIEEISKNKSQLDIPKSINFEDDYEKNQMYKKVPKGTYSRVIIIATNIAEASITIPTLKYVVDTGNEKVNMFNYKMRSINLIELPISESSRLQRKGRVGRTSTGTVYYTYNSTDMKKNKIKYEISMENISEKLFEMLKSGDDTDQYFTNDNDPNKIKNMGVYEFSLDKMIEKQYFTGFTFYKYQGNKNHYDYQNNKSPYDRYVTGFNKNTLDDKDGSFYIVHPDELCFERNILGHIVSEVDIKECNVKLEGNIIESAKMKVFWEMLSEYLLIVQDKDDFYKTQFGENIMILKTQFENSSDISMQQIISYIYSRVYNCEKEMIKLISMYLAIQTPKDIIFTKQTDGKYRNMLKESLNLYGNKHGDSAGLIKIANQIISNPIFKIENLDDFKSNDQKMNLFSEWCEKQYLSPEAALSFIKKYNGLLKDVENYINKISNIDQEITNIKLSNLEWFDEHTPQLVDKSKYQLEDRIKIALLHGYSYNIVKNIAIINNNYYYINIYRPSIKYVYNIPKLYKVKYIPKEPIVNNSFISNKKMYTTLLYINLNENNKTGDDEITFIESIPPNIISQVIPQIIDTKEKYDLYTHRKEIDEYMKTLGMKKNTILLESTVKNYIMAITDIKGDLYNNYDKNIFEKLKVIDDRPTVKKIITDMFRNKKSEMLQIGGFYRNSSYLQDIISLILKN</sequence>
<comment type="catalytic activity">
    <reaction evidence="7">
        <text>ATP + H2O = ADP + phosphate + H(+)</text>
        <dbReference type="Rhea" id="RHEA:13065"/>
        <dbReference type="ChEBI" id="CHEBI:15377"/>
        <dbReference type="ChEBI" id="CHEBI:15378"/>
        <dbReference type="ChEBI" id="CHEBI:30616"/>
        <dbReference type="ChEBI" id="CHEBI:43474"/>
        <dbReference type="ChEBI" id="CHEBI:456216"/>
        <dbReference type="EC" id="3.6.4.13"/>
    </reaction>
</comment>
<keyword evidence="6" id="KW-0067">ATP-binding</keyword>
<dbReference type="SMART" id="SM00490">
    <property type="entry name" value="HELICc"/>
    <property type="match status" value="1"/>
</dbReference>
<accession>A0A1V0SDN1</accession>
<dbReference type="EMBL" id="KY684087">
    <property type="protein sequence ID" value="ARF09815.1"/>
    <property type="molecule type" value="Genomic_DNA"/>
</dbReference>
<comment type="similarity">
    <text evidence="1">Belongs to the DEAD box helicase family. DEAH subfamily.</text>
</comment>
<name>A0A1V0SDN1_9VIRU</name>
<dbReference type="GO" id="GO:0003723">
    <property type="term" value="F:RNA binding"/>
    <property type="evidence" value="ECO:0007669"/>
    <property type="project" value="TreeGrafter"/>
</dbReference>
<gene>
    <name evidence="10" type="ORF">Indivirus_3_64</name>
</gene>
<keyword evidence="4" id="KW-0378">Hydrolase</keyword>
<organism evidence="10">
    <name type="scientific">Indivirus ILV1</name>
    <dbReference type="NCBI Taxonomy" id="1977633"/>
    <lineage>
        <taxon>Viruses</taxon>
        <taxon>Varidnaviria</taxon>
        <taxon>Bamfordvirae</taxon>
        <taxon>Nucleocytoviricota</taxon>
        <taxon>Megaviricetes</taxon>
        <taxon>Imitervirales</taxon>
        <taxon>Mimiviridae</taxon>
        <taxon>Klosneuvirinae</taxon>
        <taxon>Indivirus</taxon>
    </lineage>
</organism>
<dbReference type="InterPro" id="IPR027417">
    <property type="entry name" value="P-loop_NTPase"/>
</dbReference>
<dbReference type="GO" id="GO:0003724">
    <property type="term" value="F:RNA helicase activity"/>
    <property type="evidence" value="ECO:0007669"/>
    <property type="project" value="UniProtKB-EC"/>
</dbReference>
<dbReference type="PANTHER" id="PTHR18934">
    <property type="entry name" value="ATP-DEPENDENT RNA HELICASE"/>
    <property type="match status" value="1"/>
</dbReference>
<evidence type="ECO:0000256" key="4">
    <source>
        <dbReference type="ARBA" id="ARBA00022801"/>
    </source>
</evidence>
<evidence type="ECO:0000256" key="2">
    <source>
        <dbReference type="ARBA" id="ARBA00012552"/>
    </source>
</evidence>
<evidence type="ECO:0000256" key="6">
    <source>
        <dbReference type="ARBA" id="ARBA00022840"/>
    </source>
</evidence>
<evidence type="ECO:0000256" key="3">
    <source>
        <dbReference type="ARBA" id="ARBA00022741"/>
    </source>
</evidence>
<feature type="domain" description="Helicase C-terminal" evidence="9">
    <location>
        <begin position="885"/>
        <end position="1061"/>
    </location>
</feature>
<dbReference type="PROSITE" id="PS51192">
    <property type="entry name" value="HELICASE_ATP_BIND_1"/>
    <property type="match status" value="1"/>
</dbReference>
<proteinExistence type="inferred from homology"/>
<evidence type="ECO:0000259" key="8">
    <source>
        <dbReference type="PROSITE" id="PS51192"/>
    </source>
</evidence>
<evidence type="ECO:0000313" key="10">
    <source>
        <dbReference type="EMBL" id="ARF09815.1"/>
    </source>
</evidence>
<dbReference type="CDD" id="cd18791">
    <property type="entry name" value="SF2_C_RHA"/>
    <property type="match status" value="1"/>
</dbReference>
<keyword evidence="3" id="KW-0547">Nucleotide-binding</keyword>
<evidence type="ECO:0000259" key="9">
    <source>
        <dbReference type="PROSITE" id="PS51194"/>
    </source>
</evidence>
<dbReference type="Gene3D" id="3.40.50.300">
    <property type="entry name" value="P-loop containing nucleotide triphosphate hydrolases"/>
    <property type="match status" value="2"/>
</dbReference>
<dbReference type="PROSITE" id="PS51194">
    <property type="entry name" value="HELICASE_CTER"/>
    <property type="match status" value="1"/>
</dbReference>
<evidence type="ECO:0000256" key="7">
    <source>
        <dbReference type="ARBA" id="ARBA00047984"/>
    </source>
</evidence>